<protein>
    <submittedName>
        <fullName evidence="9">Iron chelate uptake ABC transporter family permease subunit</fullName>
    </submittedName>
</protein>
<dbReference type="GO" id="GO:0022857">
    <property type="term" value="F:transmembrane transporter activity"/>
    <property type="evidence" value="ECO:0007669"/>
    <property type="project" value="InterPro"/>
</dbReference>
<dbReference type="InterPro" id="IPR037294">
    <property type="entry name" value="ABC_BtuC-like"/>
</dbReference>
<dbReference type="RefSeq" id="WP_054556663.1">
    <property type="nucleotide sequence ID" value="NZ_JAUORK010000001.1"/>
</dbReference>
<dbReference type="CDD" id="cd06550">
    <property type="entry name" value="TM_ABC_iron-siderophores_like"/>
    <property type="match status" value="1"/>
</dbReference>
<feature type="transmembrane region" description="Helical" evidence="8">
    <location>
        <begin position="56"/>
        <end position="77"/>
    </location>
</feature>
<dbReference type="Pfam" id="PF01032">
    <property type="entry name" value="FecCD"/>
    <property type="match status" value="1"/>
</dbReference>
<gene>
    <name evidence="9" type="ORF">Q4535_00915</name>
</gene>
<dbReference type="Proteomes" id="UP001170481">
    <property type="component" value="Unassembled WGS sequence"/>
</dbReference>
<feature type="transmembrane region" description="Helical" evidence="8">
    <location>
        <begin position="269"/>
        <end position="287"/>
    </location>
</feature>
<reference evidence="9" key="1">
    <citation type="submission" date="2023-07" db="EMBL/GenBank/DDBJ databases">
        <title>Genome content predicts the carbon catabolic preferences of heterotrophic bacteria.</title>
        <authorList>
            <person name="Gralka M."/>
        </authorList>
    </citation>
    <scope>NUCLEOTIDE SEQUENCE</scope>
    <source>
        <strain evidence="9">C2R13</strain>
    </source>
</reference>
<evidence type="ECO:0000256" key="5">
    <source>
        <dbReference type="ARBA" id="ARBA00022692"/>
    </source>
</evidence>
<accession>A0AAP4TYK7</accession>
<proteinExistence type="inferred from homology"/>
<comment type="subcellular location">
    <subcellularLocation>
        <location evidence="1">Cell membrane</location>
        <topology evidence="1">Multi-pass membrane protein</topology>
    </subcellularLocation>
</comment>
<keyword evidence="6 8" id="KW-1133">Transmembrane helix</keyword>
<name>A0AAP4TYK7_9GAMM</name>
<comment type="similarity">
    <text evidence="2">Belongs to the binding-protein-dependent transport system permease family. FecCD subfamily.</text>
</comment>
<dbReference type="SUPFAM" id="SSF81345">
    <property type="entry name" value="ABC transporter involved in vitamin B12 uptake, BtuC"/>
    <property type="match status" value="1"/>
</dbReference>
<evidence type="ECO:0000256" key="3">
    <source>
        <dbReference type="ARBA" id="ARBA00022448"/>
    </source>
</evidence>
<evidence type="ECO:0000256" key="2">
    <source>
        <dbReference type="ARBA" id="ARBA00007935"/>
    </source>
</evidence>
<feature type="transmembrane region" description="Helical" evidence="8">
    <location>
        <begin position="111"/>
        <end position="128"/>
    </location>
</feature>
<evidence type="ECO:0000256" key="7">
    <source>
        <dbReference type="ARBA" id="ARBA00023136"/>
    </source>
</evidence>
<dbReference type="PANTHER" id="PTHR30472">
    <property type="entry name" value="FERRIC ENTEROBACTIN TRANSPORT SYSTEM PERMEASE PROTEIN"/>
    <property type="match status" value="1"/>
</dbReference>
<evidence type="ECO:0000256" key="4">
    <source>
        <dbReference type="ARBA" id="ARBA00022475"/>
    </source>
</evidence>
<feature type="transmembrane region" description="Helical" evidence="8">
    <location>
        <begin position="299"/>
        <end position="316"/>
    </location>
</feature>
<dbReference type="PANTHER" id="PTHR30472:SF37">
    <property type="entry name" value="FE(3+) DICITRATE TRANSPORT SYSTEM PERMEASE PROTEIN FECD-RELATED"/>
    <property type="match status" value="1"/>
</dbReference>
<feature type="transmembrane region" description="Helical" evidence="8">
    <location>
        <begin position="86"/>
        <end position="105"/>
    </location>
</feature>
<dbReference type="GO" id="GO:0005886">
    <property type="term" value="C:plasma membrane"/>
    <property type="evidence" value="ECO:0007669"/>
    <property type="project" value="UniProtKB-SubCell"/>
</dbReference>
<keyword evidence="7 8" id="KW-0472">Membrane</keyword>
<dbReference type="FunFam" id="1.10.3470.10:FF:000001">
    <property type="entry name" value="Vitamin B12 ABC transporter permease BtuC"/>
    <property type="match status" value="1"/>
</dbReference>
<organism evidence="9 10">
    <name type="scientific">Cobetia amphilecti</name>
    <dbReference type="NCBI Taxonomy" id="1055104"/>
    <lineage>
        <taxon>Bacteria</taxon>
        <taxon>Pseudomonadati</taxon>
        <taxon>Pseudomonadota</taxon>
        <taxon>Gammaproteobacteria</taxon>
        <taxon>Oceanospirillales</taxon>
        <taxon>Halomonadaceae</taxon>
        <taxon>Cobetia</taxon>
    </lineage>
</organism>
<evidence type="ECO:0000256" key="1">
    <source>
        <dbReference type="ARBA" id="ARBA00004651"/>
    </source>
</evidence>
<dbReference type="EMBL" id="JAUORK010000001">
    <property type="protein sequence ID" value="MDO6670668.1"/>
    <property type="molecule type" value="Genomic_DNA"/>
</dbReference>
<dbReference type="InterPro" id="IPR000522">
    <property type="entry name" value="ABC_transptr_permease_BtuC"/>
</dbReference>
<evidence type="ECO:0000256" key="8">
    <source>
        <dbReference type="SAM" id="Phobius"/>
    </source>
</evidence>
<evidence type="ECO:0000313" key="9">
    <source>
        <dbReference type="EMBL" id="MDO6670668.1"/>
    </source>
</evidence>
<comment type="caution">
    <text evidence="9">The sequence shown here is derived from an EMBL/GenBank/DDBJ whole genome shotgun (WGS) entry which is preliminary data.</text>
</comment>
<feature type="transmembrane region" description="Helical" evidence="8">
    <location>
        <begin position="140"/>
        <end position="164"/>
    </location>
</feature>
<sequence length="319" mass="33628">MTATWKLSLLSVTSAMMLLLALMLGEHTVSLPDITRMLLQHDAQDFVVWNHRLPRSLIALLTGAAMGVSGALVQGIIRNPLASPDILGVTQGAGLALSIALLIFPTTPPELLPLVAGIGGFCGAALLMSYHIDDFEPVRFALTGIAISVTFSGITEFLLLTHPTEVNTALLSLTGSLWARGWEQIWPAASLVPMLIASLLLAKPLDLTALGDQSAAALGVRMSCLRWCALGLAVMMVSVSVSIVGPITFVGLVSPHIARRIVGGRHLQVLPAAAIIGAMILLLSDTVGRALMPPSEIPAGVLTAIVGAPYFLWLLYKVK</sequence>
<dbReference type="GO" id="GO:0033214">
    <property type="term" value="P:siderophore-iron import into cell"/>
    <property type="evidence" value="ECO:0007669"/>
    <property type="project" value="TreeGrafter"/>
</dbReference>
<evidence type="ECO:0000256" key="6">
    <source>
        <dbReference type="ARBA" id="ARBA00022989"/>
    </source>
</evidence>
<keyword evidence="4" id="KW-1003">Cell membrane</keyword>
<feature type="transmembrane region" description="Helical" evidence="8">
    <location>
        <begin position="223"/>
        <end position="249"/>
    </location>
</feature>
<evidence type="ECO:0000313" key="10">
    <source>
        <dbReference type="Proteomes" id="UP001170481"/>
    </source>
</evidence>
<keyword evidence="3" id="KW-0813">Transport</keyword>
<dbReference type="Gene3D" id="1.10.3470.10">
    <property type="entry name" value="ABC transporter involved in vitamin B12 uptake, BtuC"/>
    <property type="match status" value="1"/>
</dbReference>
<keyword evidence="5 8" id="KW-0812">Transmembrane</keyword>
<dbReference type="AlphaFoldDB" id="A0AAP4TYK7"/>